<dbReference type="AlphaFoldDB" id="A0A438BTD6"/>
<sequence length="119" mass="14213">MRQRRWFELLKDYDCIIQYHPRKANVVVDALSSKSICSLAAIKDEGILRFETRLCVPDDGDLRRELLEEAYYSKFAIHLGKTKMYRELKQNYWWPGMKRDIVRFVAQCLVCQQVKAEHQ</sequence>
<dbReference type="PANTHER" id="PTHR37984:SF5">
    <property type="entry name" value="PROTEIN NYNRIN-LIKE"/>
    <property type="match status" value="1"/>
</dbReference>
<evidence type="ECO:0000313" key="3">
    <source>
        <dbReference type="Proteomes" id="UP000288805"/>
    </source>
</evidence>
<dbReference type="EMBL" id="QGNW01002625">
    <property type="protein sequence ID" value="RVW14226.1"/>
    <property type="molecule type" value="Genomic_DNA"/>
</dbReference>
<reference evidence="2 3" key="1">
    <citation type="journal article" date="2018" name="PLoS Genet.">
        <title>Population sequencing reveals clonal diversity and ancestral inbreeding in the grapevine cultivar Chardonnay.</title>
        <authorList>
            <person name="Roach M.J."/>
            <person name="Johnson D.L."/>
            <person name="Bohlmann J."/>
            <person name="van Vuuren H.J."/>
            <person name="Jones S.J."/>
            <person name="Pretorius I.S."/>
            <person name="Schmidt S.A."/>
            <person name="Borneman A.R."/>
        </authorList>
    </citation>
    <scope>NUCLEOTIDE SEQUENCE [LARGE SCALE GENOMIC DNA]</scope>
    <source>
        <strain evidence="3">cv. Chardonnay</strain>
        <tissue evidence="2">Leaf</tissue>
    </source>
</reference>
<dbReference type="Gene3D" id="1.10.340.70">
    <property type="match status" value="1"/>
</dbReference>
<feature type="domain" description="Integrase zinc-binding" evidence="1">
    <location>
        <begin position="61"/>
        <end position="116"/>
    </location>
</feature>
<evidence type="ECO:0000259" key="1">
    <source>
        <dbReference type="Pfam" id="PF17921"/>
    </source>
</evidence>
<dbReference type="Proteomes" id="UP000288805">
    <property type="component" value="Unassembled WGS sequence"/>
</dbReference>
<dbReference type="PANTHER" id="PTHR37984">
    <property type="entry name" value="PROTEIN CBG26694"/>
    <property type="match status" value="1"/>
</dbReference>
<gene>
    <name evidence="2" type="ORF">CK203_096932</name>
</gene>
<accession>A0A438BTD6</accession>
<dbReference type="FunFam" id="1.10.340.70:FF:000001">
    <property type="entry name" value="Retrovirus-related Pol polyprotein from transposon gypsy-like Protein"/>
    <property type="match status" value="1"/>
</dbReference>
<organism evidence="2 3">
    <name type="scientific">Vitis vinifera</name>
    <name type="common">Grape</name>
    <dbReference type="NCBI Taxonomy" id="29760"/>
    <lineage>
        <taxon>Eukaryota</taxon>
        <taxon>Viridiplantae</taxon>
        <taxon>Streptophyta</taxon>
        <taxon>Embryophyta</taxon>
        <taxon>Tracheophyta</taxon>
        <taxon>Spermatophyta</taxon>
        <taxon>Magnoliopsida</taxon>
        <taxon>eudicotyledons</taxon>
        <taxon>Gunneridae</taxon>
        <taxon>Pentapetalae</taxon>
        <taxon>rosids</taxon>
        <taxon>Vitales</taxon>
        <taxon>Vitaceae</taxon>
        <taxon>Viteae</taxon>
        <taxon>Vitis</taxon>
    </lineage>
</organism>
<dbReference type="Pfam" id="PF17921">
    <property type="entry name" value="Integrase_H2C2"/>
    <property type="match status" value="1"/>
</dbReference>
<evidence type="ECO:0000313" key="2">
    <source>
        <dbReference type="EMBL" id="RVW14226.1"/>
    </source>
</evidence>
<protein>
    <recommendedName>
        <fullName evidence="1">Integrase zinc-binding domain-containing protein</fullName>
    </recommendedName>
</protein>
<proteinExistence type="predicted"/>
<name>A0A438BTD6_VITVI</name>
<dbReference type="InterPro" id="IPR050951">
    <property type="entry name" value="Retrovirus_Pol_polyprotein"/>
</dbReference>
<comment type="caution">
    <text evidence="2">The sequence shown here is derived from an EMBL/GenBank/DDBJ whole genome shotgun (WGS) entry which is preliminary data.</text>
</comment>
<dbReference type="InterPro" id="IPR041588">
    <property type="entry name" value="Integrase_H2C2"/>
</dbReference>